<feature type="transmembrane region" description="Helical" evidence="2">
    <location>
        <begin position="308"/>
        <end position="333"/>
    </location>
</feature>
<evidence type="ECO:0000313" key="3">
    <source>
        <dbReference type="EMBL" id="KAG0248631.1"/>
    </source>
</evidence>
<evidence type="ECO:0000313" key="4">
    <source>
        <dbReference type="Proteomes" id="UP000726737"/>
    </source>
</evidence>
<comment type="caution">
    <text evidence="3">The sequence shown here is derived from an EMBL/GenBank/DDBJ whole genome shotgun (WGS) entry which is preliminary data.</text>
</comment>
<protein>
    <submittedName>
        <fullName evidence="3">Uncharacterized protein</fullName>
    </submittedName>
</protein>
<feature type="region of interest" description="Disordered" evidence="1">
    <location>
        <begin position="222"/>
        <end position="269"/>
    </location>
</feature>
<name>A0A9P6PL69_9FUNG</name>
<feature type="region of interest" description="Disordered" evidence="1">
    <location>
        <begin position="124"/>
        <end position="146"/>
    </location>
</feature>
<feature type="compositionally biased region" description="Basic and acidic residues" evidence="1">
    <location>
        <begin position="229"/>
        <end position="238"/>
    </location>
</feature>
<sequence>MEQMGYCANNTDGLLWIKHSEGLEVHQVLWLYMKEVDMLDPITPSPKEQLIDVFDQSRVPYLDVGLWKNQRTAIRQCQANGRKITTQATDWSTPASIVPSPQSDITPSLLDLWIALSATRLPSGSWDETSDHSETQDASPDAEDSSEDVLIQFNMVVSGIQTPIVPESMRGLVTKVMKNPTGTVEGASSSVMSSTSYRLYSPASIPLLFGREQDARTPKLHTNVVTNGEDEKQRDKEPTVLTPSLKSRTRPDRPVQRIPPHIPSSPVQDTTQQYPVLIKNHAAFGGGSNHGAHRCSPPDNLTTMSGKIAMILMGTVCGVGVSVFGAIMLVVALKVRLFQSRRTSNYRNPLSRPRRVGMITAQQPRLQQQPQQKVVPRDVLERYGVQTVLHTTATTMTLSGPKTTEAQSTSSHIRKPIRAHGYAEDVIVMEEDLEDLENREQLRGHQLLFMDRGLNEDNIDAEATEDAVEDDEVDGMANRNGSRRPLIRVMRQSSETSMDIGQITATVMTA</sequence>
<dbReference type="Proteomes" id="UP000726737">
    <property type="component" value="Unassembled WGS sequence"/>
</dbReference>
<proteinExistence type="predicted"/>
<keyword evidence="2" id="KW-0812">Transmembrane</keyword>
<dbReference type="EMBL" id="JAAAJA010000951">
    <property type="protein sequence ID" value="KAG0248631.1"/>
    <property type="molecule type" value="Genomic_DNA"/>
</dbReference>
<evidence type="ECO:0000256" key="2">
    <source>
        <dbReference type="SAM" id="Phobius"/>
    </source>
</evidence>
<evidence type="ECO:0000256" key="1">
    <source>
        <dbReference type="SAM" id="MobiDB-lite"/>
    </source>
</evidence>
<organism evidence="3 4">
    <name type="scientific">Mortierella polycephala</name>
    <dbReference type="NCBI Taxonomy" id="41804"/>
    <lineage>
        <taxon>Eukaryota</taxon>
        <taxon>Fungi</taxon>
        <taxon>Fungi incertae sedis</taxon>
        <taxon>Mucoromycota</taxon>
        <taxon>Mortierellomycotina</taxon>
        <taxon>Mortierellomycetes</taxon>
        <taxon>Mortierellales</taxon>
        <taxon>Mortierellaceae</taxon>
        <taxon>Mortierella</taxon>
    </lineage>
</organism>
<gene>
    <name evidence="3" type="ORF">BG011_010068</name>
</gene>
<keyword evidence="2" id="KW-1133">Transmembrane helix</keyword>
<dbReference type="OrthoDB" id="8062037at2759"/>
<keyword evidence="4" id="KW-1185">Reference proteome</keyword>
<keyword evidence="2" id="KW-0472">Membrane</keyword>
<reference evidence="3" key="1">
    <citation type="journal article" date="2020" name="Fungal Divers.">
        <title>Resolving the Mortierellaceae phylogeny through synthesis of multi-gene phylogenetics and phylogenomics.</title>
        <authorList>
            <person name="Vandepol N."/>
            <person name="Liber J."/>
            <person name="Desiro A."/>
            <person name="Na H."/>
            <person name="Kennedy M."/>
            <person name="Barry K."/>
            <person name="Grigoriev I.V."/>
            <person name="Miller A.N."/>
            <person name="O'Donnell K."/>
            <person name="Stajich J.E."/>
            <person name="Bonito G."/>
        </authorList>
    </citation>
    <scope>NUCLEOTIDE SEQUENCE</scope>
    <source>
        <strain evidence="3">KOD948</strain>
    </source>
</reference>
<dbReference type="AlphaFoldDB" id="A0A9P6PL69"/>
<accession>A0A9P6PL69</accession>
<feature type="non-terminal residue" evidence="3">
    <location>
        <position position="1"/>
    </location>
</feature>